<organism evidence="1 2">
    <name type="scientific">Chrysochromulina tobinii</name>
    <dbReference type="NCBI Taxonomy" id="1460289"/>
    <lineage>
        <taxon>Eukaryota</taxon>
        <taxon>Haptista</taxon>
        <taxon>Haptophyta</taxon>
        <taxon>Prymnesiophyceae</taxon>
        <taxon>Prymnesiales</taxon>
        <taxon>Chrysochromulinaceae</taxon>
        <taxon>Chrysochromulina</taxon>
    </lineage>
</organism>
<accession>A0A0M0K7D5</accession>
<proteinExistence type="predicted"/>
<reference evidence="2" key="1">
    <citation type="journal article" date="2015" name="PLoS Genet.">
        <title>Genome Sequence and Transcriptome Analyses of Chrysochromulina tobin: Metabolic Tools for Enhanced Algal Fitness in the Prominent Order Prymnesiales (Haptophyceae).</title>
        <authorList>
            <person name="Hovde B.T."/>
            <person name="Deodato C.R."/>
            <person name="Hunsperger H.M."/>
            <person name="Ryken S.A."/>
            <person name="Yost W."/>
            <person name="Jha R.K."/>
            <person name="Patterson J."/>
            <person name="Monnat R.J. Jr."/>
            <person name="Barlow S.B."/>
            <person name="Starkenburg S.R."/>
            <person name="Cattolico R.A."/>
        </authorList>
    </citation>
    <scope>NUCLEOTIDE SEQUENCE</scope>
    <source>
        <strain evidence="2">CCMP291</strain>
    </source>
</reference>
<protein>
    <submittedName>
        <fullName evidence="1">Uncharacterized protein</fullName>
    </submittedName>
</protein>
<evidence type="ECO:0000313" key="1">
    <source>
        <dbReference type="EMBL" id="KOO34719.1"/>
    </source>
</evidence>
<name>A0A0M0K7D5_9EUKA</name>
<gene>
    <name evidence="1" type="ORF">Ctob_010515</name>
</gene>
<keyword evidence="2" id="KW-1185">Reference proteome</keyword>
<comment type="caution">
    <text evidence="1">The sequence shown here is derived from an EMBL/GenBank/DDBJ whole genome shotgun (WGS) entry which is preliminary data.</text>
</comment>
<evidence type="ECO:0000313" key="2">
    <source>
        <dbReference type="Proteomes" id="UP000037460"/>
    </source>
</evidence>
<sequence>MGDGADEGRWIPSPNDMMLNYQQAVTNEDRLRAASYAANLDLAANPAVVYAMKKGTEHAPGRNEMLGFAEAFNARDWKAALADPAAKAAMRRVRDRVASLKEEGMAIVNNRLVPPNVGSRLINERCVRPEDITEEAREKKKTLHGKAFR</sequence>
<dbReference type="EMBL" id="JWZX01001123">
    <property type="protein sequence ID" value="KOO34719.1"/>
    <property type="molecule type" value="Genomic_DNA"/>
</dbReference>
<dbReference type="Proteomes" id="UP000037460">
    <property type="component" value="Unassembled WGS sequence"/>
</dbReference>
<dbReference type="AlphaFoldDB" id="A0A0M0K7D5"/>